<gene>
    <name evidence="2" type="ORF">L873DRAFT_1844356</name>
</gene>
<organism evidence="2 3">
    <name type="scientific">Choiromyces venosus 120613-1</name>
    <dbReference type="NCBI Taxonomy" id="1336337"/>
    <lineage>
        <taxon>Eukaryota</taxon>
        <taxon>Fungi</taxon>
        <taxon>Dikarya</taxon>
        <taxon>Ascomycota</taxon>
        <taxon>Pezizomycotina</taxon>
        <taxon>Pezizomycetes</taxon>
        <taxon>Pezizales</taxon>
        <taxon>Tuberaceae</taxon>
        <taxon>Choiromyces</taxon>
    </lineage>
</organism>
<feature type="transmembrane region" description="Helical" evidence="1">
    <location>
        <begin position="81"/>
        <end position="101"/>
    </location>
</feature>
<keyword evidence="1" id="KW-0812">Transmembrane</keyword>
<feature type="transmembrane region" description="Helical" evidence="1">
    <location>
        <begin position="21"/>
        <end position="44"/>
    </location>
</feature>
<keyword evidence="3" id="KW-1185">Reference proteome</keyword>
<sequence>MAKLIQKGSMSQARGNSRIENWSLGLTIGGFLPLIKSLGTVTVFTNAVEDMVELHAAKVLSWHIYAIVYQNGVLAVYDPSFIPGTSMLISCTGVPLLKAVVKAFRAGKARRKLTEIWFGSGRNDGRNCQEMTRKWIEEEIITKNGKDLDNWNNREGWTKMHF</sequence>
<dbReference type="EMBL" id="ML120398">
    <property type="protein sequence ID" value="RPA98115.1"/>
    <property type="molecule type" value="Genomic_DNA"/>
</dbReference>
<dbReference type="STRING" id="1336337.A0A3N4JIQ0"/>
<protein>
    <submittedName>
        <fullName evidence="2">Uncharacterized protein</fullName>
    </submittedName>
</protein>
<evidence type="ECO:0000313" key="3">
    <source>
        <dbReference type="Proteomes" id="UP000276215"/>
    </source>
</evidence>
<name>A0A3N4JIQ0_9PEZI</name>
<evidence type="ECO:0000313" key="2">
    <source>
        <dbReference type="EMBL" id="RPA98115.1"/>
    </source>
</evidence>
<keyword evidence="1" id="KW-1133">Transmembrane helix</keyword>
<dbReference type="OrthoDB" id="5428636at2759"/>
<accession>A0A3N4JIQ0</accession>
<dbReference type="Proteomes" id="UP000276215">
    <property type="component" value="Unassembled WGS sequence"/>
</dbReference>
<keyword evidence="1" id="KW-0472">Membrane</keyword>
<evidence type="ECO:0000256" key="1">
    <source>
        <dbReference type="SAM" id="Phobius"/>
    </source>
</evidence>
<dbReference type="AlphaFoldDB" id="A0A3N4JIQ0"/>
<proteinExistence type="predicted"/>
<reference evidence="2 3" key="1">
    <citation type="journal article" date="2018" name="Nat. Ecol. Evol.">
        <title>Pezizomycetes genomes reveal the molecular basis of ectomycorrhizal truffle lifestyle.</title>
        <authorList>
            <person name="Murat C."/>
            <person name="Payen T."/>
            <person name="Noel B."/>
            <person name="Kuo A."/>
            <person name="Morin E."/>
            <person name="Chen J."/>
            <person name="Kohler A."/>
            <person name="Krizsan K."/>
            <person name="Balestrini R."/>
            <person name="Da Silva C."/>
            <person name="Montanini B."/>
            <person name="Hainaut M."/>
            <person name="Levati E."/>
            <person name="Barry K.W."/>
            <person name="Belfiori B."/>
            <person name="Cichocki N."/>
            <person name="Clum A."/>
            <person name="Dockter R.B."/>
            <person name="Fauchery L."/>
            <person name="Guy J."/>
            <person name="Iotti M."/>
            <person name="Le Tacon F."/>
            <person name="Lindquist E.A."/>
            <person name="Lipzen A."/>
            <person name="Malagnac F."/>
            <person name="Mello A."/>
            <person name="Molinier V."/>
            <person name="Miyauchi S."/>
            <person name="Poulain J."/>
            <person name="Riccioni C."/>
            <person name="Rubini A."/>
            <person name="Sitrit Y."/>
            <person name="Splivallo R."/>
            <person name="Traeger S."/>
            <person name="Wang M."/>
            <person name="Zifcakova L."/>
            <person name="Wipf D."/>
            <person name="Zambonelli A."/>
            <person name="Paolocci F."/>
            <person name="Nowrousian M."/>
            <person name="Ottonello S."/>
            <person name="Baldrian P."/>
            <person name="Spatafora J.W."/>
            <person name="Henrissat B."/>
            <person name="Nagy L.G."/>
            <person name="Aury J.M."/>
            <person name="Wincker P."/>
            <person name="Grigoriev I.V."/>
            <person name="Bonfante P."/>
            <person name="Martin F.M."/>
        </authorList>
    </citation>
    <scope>NUCLEOTIDE SEQUENCE [LARGE SCALE GENOMIC DNA]</scope>
    <source>
        <strain evidence="2 3">120613-1</strain>
    </source>
</reference>